<evidence type="ECO:0000259" key="4">
    <source>
        <dbReference type="PROSITE" id="PS01124"/>
    </source>
</evidence>
<name>A0A2R8BQD4_9RHOB</name>
<proteinExistence type="predicted"/>
<evidence type="ECO:0000256" key="3">
    <source>
        <dbReference type="ARBA" id="ARBA00023163"/>
    </source>
</evidence>
<dbReference type="PROSITE" id="PS01124">
    <property type="entry name" value="HTH_ARAC_FAMILY_2"/>
    <property type="match status" value="1"/>
</dbReference>
<dbReference type="Proteomes" id="UP000244912">
    <property type="component" value="Unassembled WGS sequence"/>
</dbReference>
<dbReference type="GO" id="GO:0043565">
    <property type="term" value="F:sequence-specific DNA binding"/>
    <property type="evidence" value="ECO:0007669"/>
    <property type="project" value="InterPro"/>
</dbReference>
<dbReference type="InterPro" id="IPR009057">
    <property type="entry name" value="Homeodomain-like_sf"/>
</dbReference>
<keyword evidence="2" id="KW-0238">DNA-binding</keyword>
<keyword evidence="3" id="KW-0804">Transcription</keyword>
<keyword evidence="1" id="KW-0805">Transcription regulation</keyword>
<dbReference type="OrthoDB" id="9814125at2"/>
<dbReference type="SUPFAM" id="SSF46689">
    <property type="entry name" value="Homeodomain-like"/>
    <property type="match status" value="1"/>
</dbReference>
<dbReference type="InterPro" id="IPR037923">
    <property type="entry name" value="HTH-like"/>
</dbReference>
<dbReference type="InterPro" id="IPR014710">
    <property type="entry name" value="RmlC-like_jellyroll"/>
</dbReference>
<feature type="domain" description="HTH araC/xylS-type" evidence="4">
    <location>
        <begin position="169"/>
        <end position="267"/>
    </location>
</feature>
<sequence>MLDLPRPEAGLRIVPLHRLCAGGRWRTEAMRSYGQAVLYWFIRGQGRVTVQGITRGYGAHNAVLLPPGTMHGFDTAGTVQGHAVFLPKDAEPDMPSIPLHLRLRDVQPQAELTFHIEAMRAELERGANTSEVALTHHVGLLTVWLSRQAGEAWTRDEDLTSTPGESLASAYTSLLERYFRDGHGVADYARALGVTPAHLTRCCRQTSGRAASDLLHDRLHFEACRLLGETRMPVKAVAETLGFRSSAYFTRAFRARAGMTPSQFRRRA</sequence>
<dbReference type="Gene3D" id="1.10.10.60">
    <property type="entry name" value="Homeodomain-like"/>
    <property type="match status" value="1"/>
</dbReference>
<dbReference type="InterPro" id="IPR020449">
    <property type="entry name" value="Tscrpt_reg_AraC-type_HTH"/>
</dbReference>
<dbReference type="EMBL" id="ONZF01000001">
    <property type="protein sequence ID" value="SPJ22341.1"/>
    <property type="molecule type" value="Genomic_DNA"/>
</dbReference>
<dbReference type="SUPFAM" id="SSF51215">
    <property type="entry name" value="Regulatory protein AraC"/>
    <property type="match status" value="1"/>
</dbReference>
<keyword evidence="6" id="KW-1185">Reference proteome</keyword>
<dbReference type="PRINTS" id="PR00032">
    <property type="entry name" value="HTHARAC"/>
</dbReference>
<reference evidence="5 6" key="1">
    <citation type="submission" date="2018-03" db="EMBL/GenBank/DDBJ databases">
        <authorList>
            <person name="Keele B.F."/>
        </authorList>
    </citation>
    <scope>NUCLEOTIDE SEQUENCE [LARGE SCALE GENOMIC DNA]</scope>
    <source>
        <strain evidence="5 6">CECT 8504</strain>
    </source>
</reference>
<evidence type="ECO:0000313" key="5">
    <source>
        <dbReference type="EMBL" id="SPJ22341.1"/>
    </source>
</evidence>
<dbReference type="Pfam" id="PF12833">
    <property type="entry name" value="HTH_18"/>
    <property type="match status" value="1"/>
</dbReference>
<dbReference type="RefSeq" id="WP_108892245.1">
    <property type="nucleotide sequence ID" value="NZ_ONZF01000001.1"/>
</dbReference>
<protein>
    <submittedName>
        <fullName evidence="5">Arabinose operon regulatory protein</fullName>
    </submittedName>
</protein>
<dbReference type="Gene3D" id="2.60.120.10">
    <property type="entry name" value="Jelly Rolls"/>
    <property type="match status" value="1"/>
</dbReference>
<dbReference type="AlphaFoldDB" id="A0A2R8BQD4"/>
<dbReference type="PANTHER" id="PTHR43280:SF32">
    <property type="entry name" value="TRANSCRIPTIONAL REGULATORY PROTEIN"/>
    <property type="match status" value="1"/>
</dbReference>
<dbReference type="InterPro" id="IPR018060">
    <property type="entry name" value="HTH_AraC"/>
</dbReference>
<dbReference type="GO" id="GO:0003700">
    <property type="term" value="F:DNA-binding transcription factor activity"/>
    <property type="evidence" value="ECO:0007669"/>
    <property type="project" value="InterPro"/>
</dbReference>
<organism evidence="5 6">
    <name type="scientific">Palleronia abyssalis</name>
    <dbReference type="NCBI Taxonomy" id="1501240"/>
    <lineage>
        <taxon>Bacteria</taxon>
        <taxon>Pseudomonadati</taxon>
        <taxon>Pseudomonadota</taxon>
        <taxon>Alphaproteobacteria</taxon>
        <taxon>Rhodobacterales</taxon>
        <taxon>Roseobacteraceae</taxon>
        <taxon>Palleronia</taxon>
    </lineage>
</organism>
<evidence type="ECO:0000313" key="6">
    <source>
        <dbReference type="Proteomes" id="UP000244912"/>
    </source>
</evidence>
<accession>A0A2R8BQD4</accession>
<gene>
    <name evidence="5" type="primary">araC_1</name>
    <name evidence="5" type="ORF">PAA8504_00131</name>
</gene>
<dbReference type="SMART" id="SM00342">
    <property type="entry name" value="HTH_ARAC"/>
    <property type="match status" value="1"/>
</dbReference>
<evidence type="ECO:0000256" key="2">
    <source>
        <dbReference type="ARBA" id="ARBA00023125"/>
    </source>
</evidence>
<evidence type="ECO:0000256" key="1">
    <source>
        <dbReference type="ARBA" id="ARBA00023015"/>
    </source>
</evidence>
<dbReference type="PANTHER" id="PTHR43280">
    <property type="entry name" value="ARAC-FAMILY TRANSCRIPTIONAL REGULATOR"/>
    <property type="match status" value="1"/>
</dbReference>